<dbReference type="GO" id="GO:0004519">
    <property type="term" value="F:endonuclease activity"/>
    <property type="evidence" value="ECO:0007669"/>
    <property type="project" value="UniProtKB-KW"/>
</dbReference>
<dbReference type="STRING" id="1802620.A3D91_02350"/>
<keyword evidence="3" id="KW-0378">Hydrolase</keyword>
<evidence type="ECO:0000256" key="1">
    <source>
        <dbReference type="ARBA" id="ARBA00022722"/>
    </source>
</evidence>
<dbReference type="EMBL" id="MEVD01000015">
    <property type="protein sequence ID" value="OGC53240.1"/>
    <property type="molecule type" value="Genomic_DNA"/>
</dbReference>
<feature type="domain" description="TNase-like" evidence="5">
    <location>
        <begin position="123"/>
        <end position="256"/>
    </location>
</feature>
<dbReference type="Pfam" id="PF00565">
    <property type="entry name" value="SNase"/>
    <property type="match status" value="1"/>
</dbReference>
<reference evidence="6 7" key="1">
    <citation type="journal article" date="2016" name="Nat. Commun.">
        <title>Thousands of microbial genomes shed light on interconnected biogeochemical processes in an aquifer system.</title>
        <authorList>
            <person name="Anantharaman K."/>
            <person name="Brown C.T."/>
            <person name="Hug L.A."/>
            <person name="Sharon I."/>
            <person name="Castelle C.J."/>
            <person name="Probst A.J."/>
            <person name="Thomas B.C."/>
            <person name="Singh A."/>
            <person name="Wilkins M.J."/>
            <person name="Karaoz U."/>
            <person name="Brodie E.L."/>
            <person name="Williams K.H."/>
            <person name="Hubbard S.S."/>
            <person name="Banfield J.F."/>
        </authorList>
    </citation>
    <scope>NUCLEOTIDE SEQUENCE [LARGE SCALE GENOMIC DNA]</scope>
</reference>
<keyword evidence="4" id="KW-1133">Transmembrane helix</keyword>
<gene>
    <name evidence="6" type="ORF">A3D91_02350</name>
</gene>
<keyword evidence="4" id="KW-0472">Membrane</keyword>
<dbReference type="PANTHER" id="PTHR12302">
    <property type="entry name" value="EBNA2 BINDING PROTEIN P100"/>
    <property type="match status" value="1"/>
</dbReference>
<dbReference type="InterPro" id="IPR016071">
    <property type="entry name" value="Staphylococal_nuclease_OB-fold"/>
</dbReference>
<protein>
    <recommendedName>
        <fullName evidence="5">TNase-like domain-containing protein</fullName>
    </recommendedName>
</protein>
<dbReference type="Proteomes" id="UP000178127">
    <property type="component" value="Unassembled WGS sequence"/>
</dbReference>
<dbReference type="Gene3D" id="2.40.50.90">
    <property type="match status" value="1"/>
</dbReference>
<dbReference type="InterPro" id="IPR035437">
    <property type="entry name" value="SNase_OB-fold_sf"/>
</dbReference>
<comment type="caution">
    <text evidence="6">The sequence shown here is derived from an EMBL/GenBank/DDBJ whole genome shotgun (WGS) entry which is preliminary data.</text>
</comment>
<dbReference type="GO" id="GO:0016787">
    <property type="term" value="F:hydrolase activity"/>
    <property type="evidence" value="ECO:0007669"/>
    <property type="project" value="UniProtKB-KW"/>
</dbReference>
<name>A0A1F4V8F2_UNCKA</name>
<evidence type="ECO:0000313" key="6">
    <source>
        <dbReference type="EMBL" id="OGC53240.1"/>
    </source>
</evidence>
<dbReference type="GO" id="GO:0003676">
    <property type="term" value="F:nucleic acid binding"/>
    <property type="evidence" value="ECO:0007669"/>
    <property type="project" value="InterPro"/>
</dbReference>
<dbReference type="PROSITE" id="PS01123">
    <property type="entry name" value="TNASE_1"/>
    <property type="match status" value="1"/>
</dbReference>
<dbReference type="InterPro" id="IPR002071">
    <property type="entry name" value="Thermonucl_AS"/>
</dbReference>
<proteinExistence type="predicted"/>
<dbReference type="PROSITE" id="PS50830">
    <property type="entry name" value="TNASE_3"/>
    <property type="match status" value="1"/>
</dbReference>
<sequence>MLDNIKIKKENFKNTFSNKIEKYKINTFFDVMYSAVFLVFAFYLLPINLLSSLASLIIAILLFPKTFEYIQRKTGIKIKNDLKTAIISLLFLLMGFSASKSIGLNTESQNQKESKPKTNNSTKNILYKVDRVLDGDTVDVIYNNELMRIRLIGIDAPETGGGNTKKECYADESKKYLTDLLNNDYVKLENDETQNDKDRYDRSLRYVFLEELNINKDLVEKGYAKEYTFDKPYKYSEEFLNAEKSAINLKIGIWNPQICPN</sequence>
<accession>A0A1F4V8F2</accession>
<organism evidence="6 7">
    <name type="scientific">candidate division WWE3 bacterium RIFCSPHIGHO2_02_FULL_38_14</name>
    <dbReference type="NCBI Taxonomy" id="1802620"/>
    <lineage>
        <taxon>Bacteria</taxon>
        <taxon>Katanobacteria</taxon>
    </lineage>
</organism>
<dbReference type="SMART" id="SM00318">
    <property type="entry name" value="SNc"/>
    <property type="match status" value="1"/>
</dbReference>
<keyword evidence="2" id="KW-0255">Endonuclease</keyword>
<keyword evidence="4" id="KW-0812">Transmembrane</keyword>
<evidence type="ECO:0000256" key="2">
    <source>
        <dbReference type="ARBA" id="ARBA00022759"/>
    </source>
</evidence>
<evidence type="ECO:0000256" key="3">
    <source>
        <dbReference type="ARBA" id="ARBA00022801"/>
    </source>
</evidence>
<dbReference type="AlphaFoldDB" id="A0A1F4V8F2"/>
<evidence type="ECO:0000256" key="4">
    <source>
        <dbReference type="SAM" id="Phobius"/>
    </source>
</evidence>
<dbReference type="PANTHER" id="PTHR12302:SF3">
    <property type="entry name" value="SERINE_THREONINE-PROTEIN KINASE 31"/>
    <property type="match status" value="1"/>
</dbReference>
<dbReference type="SUPFAM" id="SSF50199">
    <property type="entry name" value="Staphylococcal nuclease"/>
    <property type="match status" value="1"/>
</dbReference>
<keyword evidence="1" id="KW-0540">Nuclease</keyword>
<evidence type="ECO:0000313" key="7">
    <source>
        <dbReference type="Proteomes" id="UP000178127"/>
    </source>
</evidence>
<evidence type="ECO:0000259" key="5">
    <source>
        <dbReference type="PROSITE" id="PS50830"/>
    </source>
</evidence>
<feature type="transmembrane region" description="Helical" evidence="4">
    <location>
        <begin position="31"/>
        <end position="63"/>
    </location>
</feature>